<dbReference type="InterPro" id="IPR009056">
    <property type="entry name" value="Cyt_c-like_dom"/>
</dbReference>
<keyword evidence="8" id="KW-1185">Reference proteome</keyword>
<evidence type="ECO:0000313" key="8">
    <source>
        <dbReference type="Proteomes" id="UP000243937"/>
    </source>
</evidence>
<keyword evidence="5" id="KW-0812">Transmembrane</keyword>
<name>A0A1Y0D6L1_9GAMM</name>
<dbReference type="InterPro" id="IPR036909">
    <property type="entry name" value="Cyt_c-like_dom_sf"/>
</dbReference>
<keyword evidence="5" id="KW-0472">Membrane</keyword>
<evidence type="ECO:0000256" key="4">
    <source>
        <dbReference type="PROSITE-ProRule" id="PRU00433"/>
    </source>
</evidence>
<dbReference type="GO" id="GO:0009055">
    <property type="term" value="F:electron transfer activity"/>
    <property type="evidence" value="ECO:0007669"/>
    <property type="project" value="InterPro"/>
</dbReference>
<dbReference type="OrthoDB" id="9779283at2"/>
<dbReference type="KEGG" id="opf:CBP31_11640"/>
<dbReference type="Gene3D" id="1.10.760.10">
    <property type="entry name" value="Cytochrome c-like domain"/>
    <property type="match status" value="1"/>
</dbReference>
<keyword evidence="5" id="KW-1133">Transmembrane helix</keyword>
<organism evidence="7 8">
    <name type="scientific">Oceanisphaera profunda</name>
    <dbReference type="NCBI Taxonomy" id="1416627"/>
    <lineage>
        <taxon>Bacteria</taxon>
        <taxon>Pseudomonadati</taxon>
        <taxon>Pseudomonadota</taxon>
        <taxon>Gammaproteobacteria</taxon>
        <taxon>Aeromonadales</taxon>
        <taxon>Aeromonadaceae</taxon>
        <taxon>Oceanisphaera</taxon>
    </lineage>
</organism>
<accession>A0A1Y0D6L1</accession>
<dbReference type="Pfam" id="PF00034">
    <property type="entry name" value="Cytochrom_C"/>
    <property type="match status" value="1"/>
</dbReference>
<dbReference type="GO" id="GO:0020037">
    <property type="term" value="F:heme binding"/>
    <property type="evidence" value="ECO:0007669"/>
    <property type="project" value="InterPro"/>
</dbReference>
<gene>
    <name evidence="7" type="ORF">CBP31_11640</name>
</gene>
<evidence type="ECO:0000313" key="7">
    <source>
        <dbReference type="EMBL" id="ART83183.1"/>
    </source>
</evidence>
<evidence type="ECO:0000256" key="2">
    <source>
        <dbReference type="ARBA" id="ARBA00022723"/>
    </source>
</evidence>
<sequence>MYSVKKTSAARRWPLWGIVVGALALVVIIGSRFLPNGESEQQNQQAQLSQGKQAYNDNCASCHGADLKGTRQGPSFIHPVYEPSHHGDEAFYRAAANGVRAHHWRFGDMPPVSGVTQAEVGEIIGYIREQQRANGIK</sequence>
<keyword evidence="3 4" id="KW-0408">Iron</keyword>
<dbReference type="PROSITE" id="PS51007">
    <property type="entry name" value="CYTC"/>
    <property type="match status" value="1"/>
</dbReference>
<evidence type="ECO:0000256" key="1">
    <source>
        <dbReference type="ARBA" id="ARBA00022617"/>
    </source>
</evidence>
<evidence type="ECO:0000256" key="3">
    <source>
        <dbReference type="ARBA" id="ARBA00023004"/>
    </source>
</evidence>
<dbReference type="EMBL" id="CP021377">
    <property type="protein sequence ID" value="ART83183.1"/>
    <property type="molecule type" value="Genomic_DNA"/>
</dbReference>
<keyword evidence="1 4" id="KW-0349">Heme</keyword>
<dbReference type="SUPFAM" id="SSF46626">
    <property type="entry name" value="Cytochrome c"/>
    <property type="match status" value="1"/>
</dbReference>
<proteinExistence type="predicted"/>
<dbReference type="AlphaFoldDB" id="A0A1Y0D6L1"/>
<evidence type="ECO:0000256" key="5">
    <source>
        <dbReference type="SAM" id="Phobius"/>
    </source>
</evidence>
<feature type="domain" description="Cytochrome c" evidence="6">
    <location>
        <begin position="46"/>
        <end position="131"/>
    </location>
</feature>
<dbReference type="GO" id="GO:0046872">
    <property type="term" value="F:metal ion binding"/>
    <property type="evidence" value="ECO:0007669"/>
    <property type="project" value="UniProtKB-KW"/>
</dbReference>
<protein>
    <submittedName>
        <fullName evidence="7">Cytochrome C</fullName>
    </submittedName>
</protein>
<evidence type="ECO:0000259" key="6">
    <source>
        <dbReference type="PROSITE" id="PS51007"/>
    </source>
</evidence>
<reference evidence="7 8" key="1">
    <citation type="journal article" date="2014" name="Int. J. Syst. Evol. Microbiol.">
        <title>Oceanisphaera profunda sp. nov., a marine bacterium isolated from deep-sea sediment, and emended description of the genus Oceanisphaera.</title>
        <authorList>
            <person name="Xu Z."/>
            <person name="Zhang X.Y."/>
            <person name="Su H.N."/>
            <person name="Yu Z.C."/>
            <person name="Liu C."/>
            <person name="Li H."/>
            <person name="Chen X.L."/>
            <person name="Song X.Y."/>
            <person name="Xie B.B."/>
            <person name="Qin Q.L."/>
            <person name="Zhou B.C."/>
            <person name="Shi M."/>
            <person name="Huang Y."/>
            <person name="Zhang Y.Z."/>
        </authorList>
    </citation>
    <scope>NUCLEOTIDE SEQUENCE [LARGE SCALE GENOMIC DNA]</scope>
    <source>
        <strain evidence="7 8">SM1222</strain>
    </source>
</reference>
<dbReference type="Proteomes" id="UP000243937">
    <property type="component" value="Chromosome"/>
</dbReference>
<keyword evidence="2 4" id="KW-0479">Metal-binding</keyword>
<feature type="transmembrane region" description="Helical" evidence="5">
    <location>
        <begin position="12"/>
        <end position="34"/>
    </location>
</feature>